<organism evidence="1 2">
    <name type="scientific">Metallosphaera tengchongensis</name>
    <dbReference type="NCBI Taxonomy" id="1532350"/>
    <lineage>
        <taxon>Archaea</taxon>
        <taxon>Thermoproteota</taxon>
        <taxon>Thermoprotei</taxon>
        <taxon>Sulfolobales</taxon>
        <taxon>Sulfolobaceae</taxon>
        <taxon>Metallosphaera</taxon>
    </lineage>
</organism>
<sequence length="80" mass="8612">MGVGHPFARTLVKGLGLVLDETEISLDPTYTSTVDRSQVASSPEMDLSVSPTTWLFTWKVHVVAEAPTGTTEHTSRPITG</sequence>
<dbReference type="AlphaFoldDB" id="A0A6N0NZH9"/>
<evidence type="ECO:0000313" key="1">
    <source>
        <dbReference type="EMBL" id="QKR00758.1"/>
    </source>
</evidence>
<dbReference type="GeneID" id="55642373"/>
<dbReference type="Proteomes" id="UP000509301">
    <property type="component" value="Chromosome"/>
</dbReference>
<evidence type="ECO:0000313" key="2">
    <source>
        <dbReference type="Proteomes" id="UP000509301"/>
    </source>
</evidence>
<name>A0A6N0NZH9_9CREN</name>
<keyword evidence="2" id="KW-1185">Reference proteome</keyword>
<accession>A0A6N0NZH9</accession>
<dbReference type="EMBL" id="CP049074">
    <property type="protein sequence ID" value="QKR00758.1"/>
    <property type="molecule type" value="Genomic_DNA"/>
</dbReference>
<dbReference type="KEGG" id="mten:GWK48_10480"/>
<protein>
    <submittedName>
        <fullName evidence="1">Uncharacterized protein</fullName>
    </submittedName>
</protein>
<proteinExistence type="predicted"/>
<gene>
    <name evidence="1" type="ORF">GWK48_10480</name>
</gene>
<reference evidence="1 2" key="1">
    <citation type="submission" date="2020-02" db="EMBL/GenBank/DDBJ databases">
        <title>Comparative genome analysis reveals the metabolism and evolution of the thermophilic archaeal genus Metallosphaera.</title>
        <authorList>
            <person name="Jiang C."/>
        </authorList>
    </citation>
    <scope>NUCLEOTIDE SEQUENCE [LARGE SCALE GENOMIC DNA]</scope>
    <source>
        <strain evidence="1 2">Ric-A</strain>
    </source>
</reference>
<dbReference type="RefSeq" id="WP_174632087.1">
    <property type="nucleotide sequence ID" value="NZ_CP049074.1"/>
</dbReference>